<feature type="transmembrane region" description="Helical" evidence="1">
    <location>
        <begin position="69"/>
        <end position="91"/>
    </location>
</feature>
<accession>U5VVK1</accession>
<keyword evidence="1" id="KW-1133">Transmembrane helix</keyword>
<evidence type="ECO:0008006" key="4">
    <source>
        <dbReference type="Google" id="ProtNLM"/>
    </source>
</evidence>
<dbReference type="Pfam" id="PF06197">
    <property type="entry name" value="DUF998"/>
    <property type="match status" value="1"/>
</dbReference>
<dbReference type="Proteomes" id="UP000017746">
    <property type="component" value="Chromosome"/>
</dbReference>
<feature type="transmembrane region" description="Helical" evidence="1">
    <location>
        <begin position="103"/>
        <end position="120"/>
    </location>
</feature>
<evidence type="ECO:0000313" key="2">
    <source>
        <dbReference type="EMBL" id="AGZ41028.1"/>
    </source>
</evidence>
<dbReference type="HOGENOM" id="CLU_080422_1_0_11"/>
<protein>
    <recommendedName>
        <fullName evidence="4">DUF998 domain-containing protein</fullName>
    </recommendedName>
</protein>
<dbReference type="STRING" id="1246995.AFR_13710"/>
<keyword evidence="3" id="KW-1185">Reference proteome</keyword>
<dbReference type="KEGG" id="afs:AFR_13710"/>
<dbReference type="AlphaFoldDB" id="U5VVK1"/>
<sequence length="230" mass="24581">MMEMDTAKSTPSRIVGPALIAAVLVNLIAEAVVAAAWDRRPYSYVEDYVNFLGNPFVGDFEGFLISSPLWWLMSIAWIVSGTLVAAASVALSRRLTGWRKRTIAGLGLAQGFALILFAAFPLGPARFDDGTLVLYLIGAFLSIIAGNVLAIVTGLSGAALGLPRWLTRTSIALGAIGLLNIPLTYGWTPTGIAERISLYSFLLWALITGLVLLRSSTGKARMPVTAPRRS</sequence>
<proteinExistence type="predicted"/>
<dbReference type="PATRIC" id="fig|1246995.3.peg.2784"/>
<dbReference type="EMBL" id="CP006272">
    <property type="protein sequence ID" value="AGZ41028.1"/>
    <property type="molecule type" value="Genomic_DNA"/>
</dbReference>
<evidence type="ECO:0000313" key="3">
    <source>
        <dbReference type="Proteomes" id="UP000017746"/>
    </source>
</evidence>
<reference evidence="2 3" key="1">
    <citation type="journal article" date="2014" name="J. Biotechnol.">
        <title>Complete genome sequence of the actinobacterium Actinoplanes friuliensis HAG 010964, producer of the lipopeptide antibiotic friulimycin.</title>
        <authorList>
            <person name="Ruckert C."/>
            <person name="Szczepanowski R."/>
            <person name="Albersmeier A."/>
            <person name="Goesmann A."/>
            <person name="Fischer N."/>
            <person name="Steinkamper A."/>
            <person name="Puhler A."/>
            <person name="Biener R."/>
            <person name="Schwartz D."/>
            <person name="Kalinowski J."/>
        </authorList>
    </citation>
    <scope>NUCLEOTIDE SEQUENCE [LARGE SCALE GENOMIC DNA]</scope>
    <source>
        <strain evidence="2 3">DSM 7358</strain>
    </source>
</reference>
<organism evidence="2 3">
    <name type="scientific">Actinoplanes friuliensis DSM 7358</name>
    <dbReference type="NCBI Taxonomy" id="1246995"/>
    <lineage>
        <taxon>Bacteria</taxon>
        <taxon>Bacillati</taxon>
        <taxon>Actinomycetota</taxon>
        <taxon>Actinomycetes</taxon>
        <taxon>Micromonosporales</taxon>
        <taxon>Micromonosporaceae</taxon>
        <taxon>Actinoplanes</taxon>
    </lineage>
</organism>
<dbReference type="eggNOG" id="COG3371">
    <property type="taxonomic scope" value="Bacteria"/>
</dbReference>
<dbReference type="InterPro" id="IPR009339">
    <property type="entry name" value="DUF998"/>
</dbReference>
<name>U5VVK1_9ACTN</name>
<feature type="transmembrane region" description="Helical" evidence="1">
    <location>
        <begin position="165"/>
        <end position="184"/>
    </location>
</feature>
<feature type="transmembrane region" description="Helical" evidence="1">
    <location>
        <begin position="196"/>
        <end position="213"/>
    </location>
</feature>
<keyword evidence="1" id="KW-0812">Transmembrane</keyword>
<evidence type="ECO:0000256" key="1">
    <source>
        <dbReference type="SAM" id="Phobius"/>
    </source>
</evidence>
<dbReference type="OrthoDB" id="2294590at2"/>
<feature type="transmembrane region" description="Helical" evidence="1">
    <location>
        <begin position="132"/>
        <end position="153"/>
    </location>
</feature>
<gene>
    <name evidence="2" type="ORF">AFR_13710</name>
</gene>
<dbReference type="RefSeq" id="WP_023361087.1">
    <property type="nucleotide sequence ID" value="NC_022657.1"/>
</dbReference>
<keyword evidence="1" id="KW-0472">Membrane</keyword>